<dbReference type="Pfam" id="PF10467">
    <property type="entry name" value="Inhibitor_I48"/>
    <property type="match status" value="1"/>
</dbReference>
<keyword evidence="2" id="KW-0646">Protease inhibitor</keyword>
<dbReference type="InterPro" id="IPR019508">
    <property type="entry name" value="Prot_inh_I48_clitocypin"/>
</dbReference>
<evidence type="ECO:0000256" key="4">
    <source>
        <dbReference type="ARBA" id="ARBA00024855"/>
    </source>
</evidence>
<evidence type="ECO:0000313" key="7">
    <source>
        <dbReference type="Proteomes" id="UP001140091"/>
    </source>
</evidence>
<comment type="subunit">
    <text evidence="1">Homodimer.</text>
</comment>
<proteinExistence type="inferred from homology"/>
<dbReference type="OrthoDB" id="2905687at2759"/>
<dbReference type="Gene3D" id="2.80.10.50">
    <property type="match status" value="1"/>
</dbReference>
<dbReference type="GO" id="GO:0004869">
    <property type="term" value="F:cysteine-type endopeptidase inhibitor activity"/>
    <property type="evidence" value="ECO:0007669"/>
    <property type="project" value="UniProtKB-KW"/>
</dbReference>
<dbReference type="EMBL" id="JANBPK010000706">
    <property type="protein sequence ID" value="KAJ2935057.1"/>
    <property type="molecule type" value="Genomic_DNA"/>
</dbReference>
<feature type="non-terminal residue" evidence="6">
    <location>
        <position position="1"/>
    </location>
</feature>
<evidence type="ECO:0000256" key="1">
    <source>
        <dbReference type="ARBA" id="ARBA00011738"/>
    </source>
</evidence>
<protein>
    <submittedName>
        <fullName evidence="6">Uncharacterized protein</fullName>
    </submittedName>
</protein>
<keyword evidence="3" id="KW-0789">Thiol protease inhibitor</keyword>
<comment type="caution">
    <text evidence="6">The sequence shown here is derived from an EMBL/GenBank/DDBJ whole genome shotgun (WGS) entry which is preliminary data.</text>
</comment>
<evidence type="ECO:0000256" key="2">
    <source>
        <dbReference type="ARBA" id="ARBA00022690"/>
    </source>
</evidence>
<comment type="function">
    <text evidence="4">Binds and inhibits cysteine proteinases. Inhibits most strongly papain and cathepsin L, more weakly bromelain and cathepsin B while it is completely ineffective against cathepsin H.</text>
</comment>
<reference evidence="6" key="1">
    <citation type="submission" date="2022-06" db="EMBL/GenBank/DDBJ databases">
        <title>Genome Sequence of Candolleomyces eurysporus.</title>
        <authorList>
            <person name="Buettner E."/>
        </authorList>
    </citation>
    <scope>NUCLEOTIDE SEQUENCE</scope>
    <source>
        <strain evidence="6">VTCC 930004</strain>
    </source>
</reference>
<sequence>MTLKPGLYQIRYVPAHITPPFVGGVHAVGEDINKPIEALPLFPPFKGVHTWEVTPALDNKDQWVILTPGFRSHSILHRIGPVRAGWGRPLRKAIQADELDPEAAAEAEVLADKEAEEEGLLPHPDLAVLFTTTIKNWVISQASDGGGDPNKATYTITVPTKLVGAIAAVGVDGNHLVTKNYPVIGSLHYRIPTWQFVPVNTN</sequence>
<accession>A0A9W8JIA3</accession>
<organism evidence="6 7">
    <name type="scientific">Candolleomyces eurysporus</name>
    <dbReference type="NCBI Taxonomy" id="2828524"/>
    <lineage>
        <taxon>Eukaryota</taxon>
        <taxon>Fungi</taxon>
        <taxon>Dikarya</taxon>
        <taxon>Basidiomycota</taxon>
        <taxon>Agaricomycotina</taxon>
        <taxon>Agaricomycetes</taxon>
        <taxon>Agaricomycetidae</taxon>
        <taxon>Agaricales</taxon>
        <taxon>Agaricineae</taxon>
        <taxon>Psathyrellaceae</taxon>
        <taxon>Candolleomyces</taxon>
    </lineage>
</organism>
<gene>
    <name evidence="6" type="ORF">H1R20_g2048</name>
</gene>
<keyword evidence="7" id="KW-1185">Reference proteome</keyword>
<evidence type="ECO:0000256" key="3">
    <source>
        <dbReference type="ARBA" id="ARBA00022704"/>
    </source>
</evidence>
<evidence type="ECO:0000256" key="5">
    <source>
        <dbReference type="ARBA" id="ARBA00025775"/>
    </source>
</evidence>
<comment type="similarity">
    <text evidence="5">Belongs to the protease inhibitor I48 family.</text>
</comment>
<dbReference type="AlphaFoldDB" id="A0A9W8JIA3"/>
<name>A0A9W8JIA3_9AGAR</name>
<dbReference type="Proteomes" id="UP001140091">
    <property type="component" value="Unassembled WGS sequence"/>
</dbReference>
<evidence type="ECO:0000313" key="6">
    <source>
        <dbReference type="EMBL" id="KAJ2935057.1"/>
    </source>
</evidence>